<evidence type="ECO:0000313" key="2">
    <source>
        <dbReference type="EMBL" id="JAG33243.1"/>
    </source>
</evidence>
<accession>A0A0A9YQ61</accession>
<reference evidence="2" key="1">
    <citation type="journal article" date="2014" name="PLoS ONE">
        <title>Transcriptome-Based Identification of ABC Transporters in the Western Tarnished Plant Bug Lygus hesperus.</title>
        <authorList>
            <person name="Hull J.J."/>
            <person name="Chaney K."/>
            <person name="Geib S.M."/>
            <person name="Fabrick J.A."/>
            <person name="Brent C.S."/>
            <person name="Walsh D."/>
            <person name="Lavine L.C."/>
        </authorList>
    </citation>
    <scope>NUCLEOTIDE SEQUENCE</scope>
</reference>
<feature type="region of interest" description="Disordered" evidence="1">
    <location>
        <begin position="1"/>
        <end position="65"/>
    </location>
</feature>
<feature type="non-terminal residue" evidence="2">
    <location>
        <position position="1"/>
    </location>
</feature>
<name>A0A0A9YQ61_LYGHE</name>
<feature type="compositionally biased region" description="Pro residues" evidence="1">
    <location>
        <begin position="12"/>
        <end position="23"/>
    </location>
</feature>
<gene>
    <name evidence="2" type="ORF">CM83_16266</name>
</gene>
<feature type="non-terminal residue" evidence="2">
    <location>
        <position position="181"/>
    </location>
</feature>
<sequence length="181" mass="18616">TAVAATRTNSQPSPPPPAPPPHTDLPTPLEHLHRTQPAPTPAAGYVVPGGGGSDPQTTTTSTTSAAATTAAGEGCASPGTDQHTQHHCGVRCSRHRQWDGGCGPHRPQRHGSTLGRSAAVRDDQCGTVGDFAVTDGAVTNPHGGQHHTQDLNHQGGAVLQHTPATLCGGIAAWTQRQWQTL</sequence>
<protein>
    <submittedName>
        <fullName evidence="2">Uncharacterized protein</fullName>
    </submittedName>
</protein>
<proteinExistence type="predicted"/>
<feature type="compositionally biased region" description="Polar residues" evidence="1">
    <location>
        <begin position="1"/>
        <end position="11"/>
    </location>
</feature>
<reference evidence="2" key="2">
    <citation type="submission" date="2014-07" db="EMBL/GenBank/DDBJ databases">
        <authorList>
            <person name="Hull J."/>
        </authorList>
    </citation>
    <scope>NUCLEOTIDE SEQUENCE</scope>
</reference>
<dbReference type="EMBL" id="GBHO01010361">
    <property type="protein sequence ID" value="JAG33243.1"/>
    <property type="molecule type" value="Transcribed_RNA"/>
</dbReference>
<evidence type="ECO:0000256" key="1">
    <source>
        <dbReference type="SAM" id="MobiDB-lite"/>
    </source>
</evidence>
<dbReference type="AlphaFoldDB" id="A0A0A9YQ61"/>
<organism evidence="2">
    <name type="scientific">Lygus hesperus</name>
    <name type="common">Western plant bug</name>
    <dbReference type="NCBI Taxonomy" id="30085"/>
    <lineage>
        <taxon>Eukaryota</taxon>
        <taxon>Metazoa</taxon>
        <taxon>Ecdysozoa</taxon>
        <taxon>Arthropoda</taxon>
        <taxon>Hexapoda</taxon>
        <taxon>Insecta</taxon>
        <taxon>Pterygota</taxon>
        <taxon>Neoptera</taxon>
        <taxon>Paraneoptera</taxon>
        <taxon>Hemiptera</taxon>
        <taxon>Heteroptera</taxon>
        <taxon>Panheteroptera</taxon>
        <taxon>Cimicomorpha</taxon>
        <taxon>Miridae</taxon>
        <taxon>Mirini</taxon>
        <taxon>Lygus</taxon>
    </lineage>
</organism>